<proteinExistence type="predicted"/>
<dbReference type="Proteomes" id="UP000326924">
    <property type="component" value="Unassembled WGS sequence"/>
</dbReference>
<dbReference type="AlphaFoldDB" id="A0A5J5EKL7"/>
<dbReference type="EMBL" id="VXIS01000252">
    <property type="protein sequence ID" value="KAA8895627.1"/>
    <property type="molecule type" value="Genomic_DNA"/>
</dbReference>
<gene>
    <name evidence="1" type="ORF">FN846DRAFT_893976</name>
</gene>
<accession>A0A5J5EKL7</accession>
<name>A0A5J5EKL7_9PEZI</name>
<comment type="caution">
    <text evidence="1">The sequence shown here is derived from an EMBL/GenBank/DDBJ whole genome shotgun (WGS) entry which is preliminary data.</text>
</comment>
<sequence>MATLCSLPPELRIEILSKLPDLRSLGAAIFTSRAIYEAFTIARHDVMERVLDTEIPLASIIVEIDYLLQQDCVAALRDGSSDVRGEVLDTLCVNQRLVSSWCRRFCEDSLPELSSQEYSPPSPSELLRIQRAFYRLWMLTRATAAAGTTSASTGSSRSEDLSFAKTYMSRYSLWEAAELATICRYIHKKLDRLCVLHGRQVTDEYIGGSSFRGYSTSFIRACFLSSHGTSPSPRQLQQY</sequence>
<dbReference type="OrthoDB" id="5304511at2759"/>
<reference evidence="1 2" key="1">
    <citation type="submission" date="2019-09" db="EMBL/GenBank/DDBJ databases">
        <title>Draft genome of the ectomycorrhizal ascomycete Sphaerosporella brunnea.</title>
        <authorList>
            <consortium name="DOE Joint Genome Institute"/>
            <person name="Benucci G.M."/>
            <person name="Marozzi G."/>
            <person name="Antonielli L."/>
            <person name="Sanchez S."/>
            <person name="Marco P."/>
            <person name="Wang X."/>
            <person name="Falini L.B."/>
            <person name="Barry K."/>
            <person name="Haridas S."/>
            <person name="Lipzen A."/>
            <person name="Labutti K."/>
            <person name="Grigoriev I.V."/>
            <person name="Murat C."/>
            <person name="Martin F."/>
            <person name="Albertini E."/>
            <person name="Donnini D."/>
            <person name="Bonito G."/>
        </authorList>
    </citation>
    <scope>NUCLEOTIDE SEQUENCE [LARGE SCALE GENOMIC DNA]</scope>
    <source>
        <strain evidence="1 2">Sb_GMNB300</strain>
    </source>
</reference>
<keyword evidence="2" id="KW-1185">Reference proteome</keyword>
<evidence type="ECO:0000313" key="1">
    <source>
        <dbReference type="EMBL" id="KAA8895627.1"/>
    </source>
</evidence>
<organism evidence="1 2">
    <name type="scientific">Sphaerosporella brunnea</name>
    <dbReference type="NCBI Taxonomy" id="1250544"/>
    <lineage>
        <taxon>Eukaryota</taxon>
        <taxon>Fungi</taxon>
        <taxon>Dikarya</taxon>
        <taxon>Ascomycota</taxon>
        <taxon>Pezizomycotina</taxon>
        <taxon>Pezizomycetes</taxon>
        <taxon>Pezizales</taxon>
        <taxon>Pyronemataceae</taxon>
        <taxon>Sphaerosporella</taxon>
    </lineage>
</organism>
<protein>
    <recommendedName>
        <fullName evidence="3">F-box domain-containing protein</fullName>
    </recommendedName>
</protein>
<evidence type="ECO:0000313" key="2">
    <source>
        <dbReference type="Proteomes" id="UP000326924"/>
    </source>
</evidence>
<dbReference type="InParanoid" id="A0A5J5EKL7"/>
<evidence type="ECO:0008006" key="3">
    <source>
        <dbReference type="Google" id="ProtNLM"/>
    </source>
</evidence>